<evidence type="ECO:0000313" key="3">
    <source>
        <dbReference type="Proteomes" id="UP001284601"/>
    </source>
</evidence>
<dbReference type="SUPFAM" id="SSF53474">
    <property type="entry name" value="alpha/beta-Hydrolases"/>
    <property type="match status" value="1"/>
</dbReference>
<dbReference type="PROSITE" id="PS51318">
    <property type="entry name" value="TAT"/>
    <property type="match status" value="1"/>
</dbReference>
<dbReference type="PANTHER" id="PTHR34853:SF1">
    <property type="entry name" value="LIPASE 5"/>
    <property type="match status" value="1"/>
</dbReference>
<gene>
    <name evidence="2" type="ORF">R7226_11360</name>
</gene>
<keyword evidence="1" id="KW-0732">Signal</keyword>
<sequence length="403" mass="42283">MSIVIARRARVALLAAAAALAAVCFAAPPALALDPPAGLAFYTPPNPLPAGRPGDVIWYRVANTSIATDNNATAYEVLYRSTNVQGGAIAVSGTVLVPRAAWAGRGTRPLTAYASGTQGWDDSCAPSRSMTAGNFDESFAVTNLLRKGWAVAVTDYPGLGTPGDHQYNVGISEGRAVLDILRSASRIAPAGISATTQVGVEGYSQGGGAAGWVIQQEATYAPELNIVGVAGGGTPANLQAVKANIDNSAFFAFLAGTAIGFRGGYPALNVNRYLTLYGRLAISTLNSLCQIPALALYAFHHLTEYTVGGIDPTTQPDFRAALDANNLGTIRPNVPVLQYHGSFDEVIPYAVEQSLQRQWCALGARTRLSAYPLEHVTTQLGAQIEVVNWLQDRFNGVAATSNC</sequence>
<dbReference type="Gene3D" id="3.40.50.1820">
    <property type="entry name" value="alpha/beta hydrolase"/>
    <property type="match status" value="1"/>
</dbReference>
<dbReference type="EMBL" id="JAWSTH010000024">
    <property type="protein sequence ID" value="MDW5594941.1"/>
    <property type="molecule type" value="Genomic_DNA"/>
</dbReference>
<dbReference type="InterPro" id="IPR006311">
    <property type="entry name" value="TAT_signal"/>
</dbReference>
<protein>
    <submittedName>
        <fullName evidence="2">Lipase family protein</fullName>
    </submittedName>
</protein>
<dbReference type="PANTHER" id="PTHR34853">
    <property type="match status" value="1"/>
</dbReference>
<keyword evidence="3" id="KW-1185">Reference proteome</keyword>
<dbReference type="Proteomes" id="UP001284601">
    <property type="component" value="Unassembled WGS sequence"/>
</dbReference>
<name>A0ABU4HNR5_9ACTN</name>
<dbReference type="PIRSF" id="PIRSF029171">
    <property type="entry name" value="Esterase_LipA"/>
    <property type="match status" value="1"/>
</dbReference>
<organism evidence="2 3">
    <name type="scientific">Conexibacter stalactiti</name>
    <dbReference type="NCBI Taxonomy" id="1940611"/>
    <lineage>
        <taxon>Bacteria</taxon>
        <taxon>Bacillati</taxon>
        <taxon>Actinomycetota</taxon>
        <taxon>Thermoleophilia</taxon>
        <taxon>Solirubrobacterales</taxon>
        <taxon>Conexibacteraceae</taxon>
        <taxon>Conexibacter</taxon>
    </lineage>
</organism>
<dbReference type="InterPro" id="IPR029058">
    <property type="entry name" value="AB_hydrolase_fold"/>
</dbReference>
<evidence type="ECO:0000313" key="2">
    <source>
        <dbReference type="EMBL" id="MDW5594941.1"/>
    </source>
</evidence>
<dbReference type="Pfam" id="PF03583">
    <property type="entry name" value="LIP"/>
    <property type="match status" value="1"/>
</dbReference>
<dbReference type="Gene3D" id="1.10.260.130">
    <property type="match status" value="1"/>
</dbReference>
<accession>A0ABU4HNR5</accession>
<proteinExistence type="predicted"/>
<dbReference type="InterPro" id="IPR005152">
    <property type="entry name" value="Lipase_secreted"/>
</dbReference>
<feature type="chain" id="PRO_5045213907" evidence="1">
    <location>
        <begin position="33"/>
        <end position="403"/>
    </location>
</feature>
<feature type="signal peptide" evidence="1">
    <location>
        <begin position="1"/>
        <end position="32"/>
    </location>
</feature>
<dbReference type="RefSeq" id="WP_318597274.1">
    <property type="nucleotide sequence ID" value="NZ_JAWSTH010000024.1"/>
</dbReference>
<reference evidence="3" key="1">
    <citation type="submission" date="2023-07" db="EMBL/GenBank/DDBJ databases">
        <title>Conexibacter stalactiti sp. nov., isolated from stalactites in a lava cave and emended description of the genus Conexibacter.</title>
        <authorList>
            <person name="Lee S.D."/>
        </authorList>
    </citation>
    <scope>NUCLEOTIDE SEQUENCE [LARGE SCALE GENOMIC DNA]</scope>
    <source>
        <strain evidence="3">KCTC 39840</strain>
    </source>
</reference>
<reference evidence="2 3" key="2">
    <citation type="submission" date="2023-10" db="EMBL/GenBank/DDBJ databases">
        <authorList>
            <person name="Han X.F."/>
        </authorList>
    </citation>
    <scope>NUCLEOTIDE SEQUENCE [LARGE SCALE GENOMIC DNA]</scope>
    <source>
        <strain evidence="2 3">KCTC 39840</strain>
    </source>
</reference>
<evidence type="ECO:0000256" key="1">
    <source>
        <dbReference type="SAM" id="SignalP"/>
    </source>
</evidence>
<comment type="caution">
    <text evidence="2">The sequence shown here is derived from an EMBL/GenBank/DDBJ whole genome shotgun (WGS) entry which is preliminary data.</text>
</comment>